<dbReference type="Gene3D" id="1.10.357.10">
    <property type="entry name" value="Tetracycline Repressor, domain 2"/>
    <property type="match status" value="1"/>
</dbReference>
<dbReference type="SUPFAM" id="SSF48498">
    <property type="entry name" value="Tetracyclin repressor-like, C-terminal domain"/>
    <property type="match status" value="1"/>
</dbReference>
<dbReference type="STRING" id="316055.RPE_4667"/>
<accession>Q07HJ7</accession>
<dbReference type="GO" id="GO:0003700">
    <property type="term" value="F:DNA-binding transcription factor activity"/>
    <property type="evidence" value="ECO:0007669"/>
    <property type="project" value="TreeGrafter"/>
</dbReference>
<evidence type="ECO:0000256" key="1">
    <source>
        <dbReference type="ARBA" id="ARBA00023125"/>
    </source>
</evidence>
<feature type="domain" description="HTH tetR-type" evidence="3">
    <location>
        <begin position="10"/>
        <end position="70"/>
    </location>
</feature>
<dbReference type="PANTHER" id="PTHR30055">
    <property type="entry name" value="HTH-TYPE TRANSCRIPTIONAL REGULATOR RUTR"/>
    <property type="match status" value="1"/>
</dbReference>
<dbReference type="eggNOG" id="COG1309">
    <property type="taxonomic scope" value="Bacteria"/>
</dbReference>
<dbReference type="EMBL" id="CP000463">
    <property type="protein sequence ID" value="ABJ08587.1"/>
    <property type="molecule type" value="Genomic_DNA"/>
</dbReference>
<dbReference type="InterPro" id="IPR001647">
    <property type="entry name" value="HTH_TetR"/>
</dbReference>
<dbReference type="PROSITE" id="PS50977">
    <property type="entry name" value="HTH_TETR_2"/>
    <property type="match status" value="1"/>
</dbReference>
<protein>
    <submittedName>
        <fullName evidence="4">Transcriptional regulator, TetR family</fullName>
    </submittedName>
</protein>
<evidence type="ECO:0000259" key="3">
    <source>
        <dbReference type="PROSITE" id="PS50977"/>
    </source>
</evidence>
<name>Q07HJ7_RHOP5</name>
<dbReference type="PANTHER" id="PTHR30055:SF235">
    <property type="entry name" value="TRANSCRIPTIONAL REGULATORY PROTEIN"/>
    <property type="match status" value="1"/>
</dbReference>
<keyword evidence="1 2" id="KW-0238">DNA-binding</keyword>
<proteinExistence type="predicted"/>
<organism evidence="4">
    <name type="scientific">Rhodopseudomonas palustris (strain BisA53)</name>
    <dbReference type="NCBI Taxonomy" id="316055"/>
    <lineage>
        <taxon>Bacteria</taxon>
        <taxon>Pseudomonadati</taxon>
        <taxon>Pseudomonadota</taxon>
        <taxon>Alphaproteobacteria</taxon>
        <taxon>Hyphomicrobiales</taxon>
        <taxon>Nitrobacteraceae</taxon>
        <taxon>Rhodopseudomonas</taxon>
    </lineage>
</organism>
<dbReference type="SUPFAM" id="SSF46689">
    <property type="entry name" value="Homeodomain-like"/>
    <property type="match status" value="1"/>
</dbReference>
<reference evidence="4" key="1">
    <citation type="submission" date="2006-09" db="EMBL/GenBank/DDBJ databases">
        <title>Complete sequence of Rhodopseudomonas palustris BisA53.</title>
        <authorList>
            <consortium name="US DOE Joint Genome Institute"/>
            <person name="Copeland A."/>
            <person name="Lucas S."/>
            <person name="Lapidus A."/>
            <person name="Barry K."/>
            <person name="Detter J.C."/>
            <person name="Glavina del Rio T."/>
            <person name="Hammon N."/>
            <person name="Israni S."/>
            <person name="Dalin E."/>
            <person name="Tice H."/>
            <person name="Pitluck S."/>
            <person name="Chain P."/>
            <person name="Malfatti S."/>
            <person name="Shin M."/>
            <person name="Vergez L."/>
            <person name="Schmutz J."/>
            <person name="Larimer F."/>
            <person name="Land M."/>
            <person name="Hauser L."/>
            <person name="Pelletier D.A."/>
            <person name="Kyrpides N."/>
            <person name="Kim E."/>
            <person name="Harwood C.S."/>
            <person name="Oda Y."/>
            <person name="Richardson P."/>
        </authorList>
    </citation>
    <scope>NUCLEOTIDE SEQUENCE [LARGE SCALE GENOMIC DNA]</scope>
    <source>
        <strain evidence="4">BisA53</strain>
    </source>
</reference>
<feature type="DNA-binding region" description="H-T-H motif" evidence="2">
    <location>
        <begin position="33"/>
        <end position="52"/>
    </location>
</feature>
<sequence>MQSPSSQLKVTTRERILEAAIRRFSRQSYEATGLRDIAADVGIDVAYVHRSFGSKERLFAAALEASIQPERFLAGNPRDLAATLARQVLARDIVHGSDEIGPLDIVIHSLSSPEASRVLREVIVSDFINPLAGKLDCQTASPAALIAALLVGVGILRSVLGVAPLLDAEQSVLERMMTDAIDGIIKTEAAVEPAR</sequence>
<dbReference type="InterPro" id="IPR050109">
    <property type="entry name" value="HTH-type_TetR-like_transc_reg"/>
</dbReference>
<dbReference type="InterPro" id="IPR036271">
    <property type="entry name" value="Tet_transcr_reg_TetR-rel_C_sf"/>
</dbReference>
<evidence type="ECO:0000256" key="2">
    <source>
        <dbReference type="PROSITE-ProRule" id="PRU00335"/>
    </source>
</evidence>
<dbReference type="Pfam" id="PF17920">
    <property type="entry name" value="TetR_C_16"/>
    <property type="match status" value="1"/>
</dbReference>
<evidence type="ECO:0000313" key="4">
    <source>
        <dbReference type="EMBL" id="ABJ08587.1"/>
    </source>
</evidence>
<dbReference type="InterPro" id="IPR009057">
    <property type="entry name" value="Homeodomain-like_sf"/>
</dbReference>
<dbReference type="OrthoDB" id="2356263at2"/>
<dbReference type="Pfam" id="PF00440">
    <property type="entry name" value="TetR_N"/>
    <property type="match status" value="1"/>
</dbReference>
<dbReference type="KEGG" id="rpe:RPE_4667"/>
<dbReference type="HOGENOM" id="CLU_069356_10_1_5"/>
<dbReference type="InterPro" id="IPR041678">
    <property type="entry name" value="TetR_C_16"/>
</dbReference>
<dbReference type="AlphaFoldDB" id="Q07HJ7"/>
<dbReference type="GO" id="GO:0000976">
    <property type="term" value="F:transcription cis-regulatory region binding"/>
    <property type="evidence" value="ECO:0007669"/>
    <property type="project" value="TreeGrafter"/>
</dbReference>
<gene>
    <name evidence="4" type="ordered locus">RPE_4667</name>
</gene>